<gene>
    <name evidence="4" type="ORF">AFUS01_LOCUS22312</name>
</gene>
<dbReference type="AlphaFoldDB" id="A0A8J2P0N6"/>
<dbReference type="Proteomes" id="UP000708208">
    <property type="component" value="Unassembled WGS sequence"/>
</dbReference>
<evidence type="ECO:0000256" key="3">
    <source>
        <dbReference type="SAM" id="SignalP"/>
    </source>
</evidence>
<comment type="similarity">
    <text evidence="1">Belongs to the DNase II family.</text>
</comment>
<feature type="signal peptide" evidence="3">
    <location>
        <begin position="1"/>
        <end position="28"/>
    </location>
</feature>
<accession>A0A8J2P0N6</accession>
<dbReference type="CDD" id="cd09120">
    <property type="entry name" value="PLDc_DNaseII_1"/>
    <property type="match status" value="1"/>
</dbReference>
<organism evidence="4 5">
    <name type="scientific">Allacma fusca</name>
    <dbReference type="NCBI Taxonomy" id="39272"/>
    <lineage>
        <taxon>Eukaryota</taxon>
        <taxon>Metazoa</taxon>
        <taxon>Ecdysozoa</taxon>
        <taxon>Arthropoda</taxon>
        <taxon>Hexapoda</taxon>
        <taxon>Collembola</taxon>
        <taxon>Symphypleona</taxon>
        <taxon>Sminthuridae</taxon>
        <taxon>Allacma</taxon>
    </lineage>
</organism>
<keyword evidence="2" id="KW-0378">Hydrolase</keyword>
<reference evidence="4" key="1">
    <citation type="submission" date="2021-06" db="EMBL/GenBank/DDBJ databases">
        <authorList>
            <person name="Hodson N. C."/>
            <person name="Mongue J. A."/>
            <person name="Jaron S. K."/>
        </authorList>
    </citation>
    <scope>NUCLEOTIDE SEQUENCE</scope>
</reference>
<dbReference type="Pfam" id="PF03265">
    <property type="entry name" value="DNase_II"/>
    <property type="match status" value="1"/>
</dbReference>
<evidence type="ECO:0000256" key="1">
    <source>
        <dbReference type="ARBA" id="ARBA00007527"/>
    </source>
</evidence>
<name>A0A8J2P0N6_9HEXA</name>
<dbReference type="OrthoDB" id="10261598at2759"/>
<evidence type="ECO:0000313" key="5">
    <source>
        <dbReference type="Proteomes" id="UP000708208"/>
    </source>
</evidence>
<evidence type="ECO:0000313" key="4">
    <source>
        <dbReference type="EMBL" id="CAG7733893.1"/>
    </source>
</evidence>
<evidence type="ECO:0000256" key="2">
    <source>
        <dbReference type="ARBA" id="ARBA00022801"/>
    </source>
</evidence>
<comment type="caution">
    <text evidence="4">The sequence shown here is derived from an EMBL/GenBank/DDBJ whole genome shotgun (WGS) entry which is preliminary data.</text>
</comment>
<dbReference type="EMBL" id="CAJVCH010258756">
    <property type="protein sequence ID" value="CAG7733893.1"/>
    <property type="molecule type" value="Genomic_DNA"/>
</dbReference>
<dbReference type="PANTHER" id="PTHR10858:SF30">
    <property type="entry name" value="CELL-DEATH-RELATED NUCLEASE 7"/>
    <property type="match status" value="1"/>
</dbReference>
<dbReference type="GO" id="GO:0006309">
    <property type="term" value="P:apoptotic DNA fragmentation"/>
    <property type="evidence" value="ECO:0007669"/>
    <property type="project" value="TreeGrafter"/>
</dbReference>
<sequence>MRQIAITSSVAIIIKFLAFLTCTSETSALLSGLGNPLISVIRDLTWGKIFSDTPKNNDKIACKDEQGNFVDWFIVYKLPKIPDSESLLKKEGSAHYFLLPGDSAWKQSSLAINDSRSSVGRTAEPLKTVANGQVDEIAAVLYNDQPPDMEPTIRNGHSKGLMMANTKGGFWMPHSIPHFPRVSKTFEYPPGGLDNGQMLFCLSLPLNTINEVLGGALEYTKATFYNSSIPASLESQLSKIQGVIKYNKTASGVYYNQYEIGVSDLKISVFAKGPKFHREIYADWIAPYYNSSLNVQSWLNGAHAYLSNCTLNCSVYNVMKKTILGQGFTFNDDHSKWAVGQNQNSELTCIADLNRQKPQKGRGGVALCIRNKNIWSAFQGIVTKTQPCNSTHQALKYYSRTDKVQVTLKSDITTASANAKHH</sequence>
<dbReference type="GO" id="GO:0004531">
    <property type="term" value="F:deoxyribonuclease II activity"/>
    <property type="evidence" value="ECO:0007669"/>
    <property type="project" value="InterPro"/>
</dbReference>
<keyword evidence="5" id="KW-1185">Reference proteome</keyword>
<protein>
    <submittedName>
        <fullName evidence="4">Uncharacterized protein</fullName>
    </submittedName>
</protein>
<dbReference type="InterPro" id="IPR004947">
    <property type="entry name" value="DNase_II"/>
</dbReference>
<keyword evidence="3" id="KW-0732">Signal</keyword>
<feature type="chain" id="PRO_5035251828" evidence="3">
    <location>
        <begin position="29"/>
        <end position="422"/>
    </location>
</feature>
<dbReference type="PANTHER" id="PTHR10858">
    <property type="entry name" value="DEOXYRIBONUCLEASE II"/>
    <property type="match status" value="1"/>
</dbReference>
<proteinExistence type="inferred from homology"/>